<evidence type="ECO:0000256" key="4">
    <source>
        <dbReference type="SAM" id="MobiDB-lite"/>
    </source>
</evidence>
<evidence type="ECO:0000256" key="3">
    <source>
        <dbReference type="PROSITE-ProRule" id="PRU10141"/>
    </source>
</evidence>
<gene>
    <name evidence="6" type="ORF">Vbra_9376</name>
</gene>
<evidence type="ECO:0000313" key="7">
    <source>
        <dbReference type="Proteomes" id="UP000041254"/>
    </source>
</evidence>
<keyword evidence="2 3" id="KW-0067">ATP-binding</keyword>
<reference evidence="6 7" key="1">
    <citation type="submission" date="2014-11" db="EMBL/GenBank/DDBJ databases">
        <authorList>
            <person name="Zhu J."/>
            <person name="Qi W."/>
            <person name="Song R."/>
        </authorList>
    </citation>
    <scope>NUCLEOTIDE SEQUENCE [LARGE SCALE GENOMIC DNA]</scope>
</reference>
<dbReference type="GO" id="GO:0005524">
    <property type="term" value="F:ATP binding"/>
    <property type="evidence" value="ECO:0007669"/>
    <property type="project" value="UniProtKB-UniRule"/>
</dbReference>
<dbReference type="InParanoid" id="A0A0G4FP24"/>
<organism evidence="6 7">
    <name type="scientific">Vitrella brassicaformis (strain CCMP3155)</name>
    <dbReference type="NCBI Taxonomy" id="1169540"/>
    <lineage>
        <taxon>Eukaryota</taxon>
        <taxon>Sar</taxon>
        <taxon>Alveolata</taxon>
        <taxon>Colpodellida</taxon>
        <taxon>Vitrellaceae</taxon>
        <taxon>Vitrella</taxon>
    </lineage>
</organism>
<dbReference type="InterPro" id="IPR017441">
    <property type="entry name" value="Protein_kinase_ATP_BS"/>
</dbReference>
<evidence type="ECO:0000259" key="5">
    <source>
        <dbReference type="PROSITE" id="PS50011"/>
    </source>
</evidence>
<evidence type="ECO:0000256" key="1">
    <source>
        <dbReference type="ARBA" id="ARBA00022741"/>
    </source>
</evidence>
<dbReference type="SMART" id="SM00220">
    <property type="entry name" value="S_TKc"/>
    <property type="match status" value="1"/>
</dbReference>
<evidence type="ECO:0000256" key="2">
    <source>
        <dbReference type="ARBA" id="ARBA00022840"/>
    </source>
</evidence>
<dbReference type="STRING" id="1169540.A0A0G4FP24"/>
<dbReference type="InterPro" id="IPR008271">
    <property type="entry name" value="Ser/Thr_kinase_AS"/>
</dbReference>
<feature type="region of interest" description="Disordered" evidence="4">
    <location>
        <begin position="631"/>
        <end position="656"/>
    </location>
</feature>
<keyword evidence="1 3" id="KW-0547">Nucleotide-binding</keyword>
<protein>
    <recommendedName>
        <fullName evidence="5">Protein kinase domain-containing protein</fullName>
    </recommendedName>
</protein>
<dbReference type="InterPro" id="IPR000719">
    <property type="entry name" value="Prot_kinase_dom"/>
</dbReference>
<feature type="region of interest" description="Disordered" evidence="4">
    <location>
        <begin position="363"/>
        <end position="468"/>
    </location>
</feature>
<dbReference type="PhylomeDB" id="A0A0G4FP24"/>
<feature type="domain" description="Protein kinase" evidence="5">
    <location>
        <begin position="85"/>
        <end position="338"/>
    </location>
</feature>
<dbReference type="PANTHER" id="PTHR24347">
    <property type="entry name" value="SERINE/THREONINE-PROTEIN KINASE"/>
    <property type="match status" value="1"/>
</dbReference>
<proteinExistence type="predicted"/>
<accession>A0A0G4FP24</accession>
<sequence length="720" mass="77483">MGCGRSRGTPNDADPCEPPLVSCAENGAEESPAAPAPKLFLIIDEGRTAEELRGDMRQGSREQLSLAAAASASALLCPGSVHKKWTIGRHLGEGAFGVVKKCVSKETSEACAVKIIPRSINQSAEVLNENLYCAVELLQGGDLNAWIDRVHSPAAAVSQGGALGSVQLEREAGKHIVQLLRGLDYLYSLNVVHRDLKPENLMLTDEGAEAILKIIDFGLSEQLSSPDKASRIDTPAYRARVPVHYVAPELLQHVVCLGSDVWAVGVILHQMLLNTLPFNGSTDKDVLIRIATSQPRLFTDPEKMAKMSPLALDFLRRCLTKNPFLRMSVREALEHPWIHAIVSQHAGFFTRLSYKYPAGQHSPLFPSAAPQAHSDTPETRQAKQVGQPTDLNRRLLQRRRSSDPGIGKSFFPPSEDVESSGGASGRGKFSQQSDGEGVVDDTHEAKGSGDAVNDAGSIVDAVSSGSGGETEVMLMGRRVVGGLANVIDEIRDDIKLEALSLPDYVSQVDPTAEASPRSAVCVVRVDKDKQQQQQQQQRTARGALDFMADAAVLDGPGRALTELSMQSVQAGIAMLKNFKQQVQQESQTQGRSAASASSSSVGGDGKGIADAGGMFMDMSLLKRLARTPANRRLNADGTPNTDHLMGGRPSHQQTASRPLRVKALRNPPVFSKGDFRRDDSPVIDGGSGSSSDADVQWTPAFGRRSGERDTEERKNVLHRI</sequence>
<evidence type="ECO:0000313" key="6">
    <source>
        <dbReference type="EMBL" id="CEM15976.1"/>
    </source>
</evidence>
<dbReference type="OrthoDB" id="10252354at2759"/>
<feature type="compositionally biased region" description="Basic and acidic residues" evidence="4">
    <location>
        <begin position="704"/>
        <end position="720"/>
    </location>
</feature>
<name>A0A0G4FP24_VITBC</name>
<dbReference type="EMBL" id="CDMY01000475">
    <property type="protein sequence ID" value="CEM15976.1"/>
    <property type="molecule type" value="Genomic_DNA"/>
</dbReference>
<feature type="region of interest" description="Disordered" evidence="4">
    <location>
        <begin position="583"/>
        <end position="605"/>
    </location>
</feature>
<feature type="region of interest" description="Disordered" evidence="4">
    <location>
        <begin position="668"/>
        <end position="720"/>
    </location>
</feature>
<dbReference type="AlphaFoldDB" id="A0A0G4FP24"/>
<dbReference type="GO" id="GO:0004672">
    <property type="term" value="F:protein kinase activity"/>
    <property type="evidence" value="ECO:0007669"/>
    <property type="project" value="InterPro"/>
</dbReference>
<dbReference type="Pfam" id="PF00069">
    <property type="entry name" value="Pkinase"/>
    <property type="match status" value="1"/>
</dbReference>
<dbReference type="PROSITE" id="PS50011">
    <property type="entry name" value="PROTEIN_KINASE_DOM"/>
    <property type="match status" value="1"/>
</dbReference>
<dbReference type="VEuPathDB" id="CryptoDB:Vbra_9376"/>
<dbReference type="SUPFAM" id="SSF56112">
    <property type="entry name" value="Protein kinase-like (PK-like)"/>
    <property type="match status" value="1"/>
</dbReference>
<dbReference type="Gene3D" id="3.30.200.20">
    <property type="entry name" value="Phosphorylase Kinase, domain 1"/>
    <property type="match status" value="1"/>
</dbReference>
<feature type="binding site" evidence="3">
    <location>
        <position position="114"/>
    </location>
    <ligand>
        <name>ATP</name>
        <dbReference type="ChEBI" id="CHEBI:30616"/>
    </ligand>
</feature>
<keyword evidence="7" id="KW-1185">Reference proteome</keyword>
<dbReference type="PROSITE" id="PS00107">
    <property type="entry name" value="PROTEIN_KINASE_ATP"/>
    <property type="match status" value="1"/>
</dbReference>
<dbReference type="PROSITE" id="PS00108">
    <property type="entry name" value="PROTEIN_KINASE_ST"/>
    <property type="match status" value="1"/>
</dbReference>
<feature type="region of interest" description="Disordered" evidence="4">
    <location>
        <begin position="1"/>
        <end position="32"/>
    </location>
</feature>
<dbReference type="Proteomes" id="UP000041254">
    <property type="component" value="Unassembled WGS sequence"/>
</dbReference>
<dbReference type="InterPro" id="IPR011009">
    <property type="entry name" value="Kinase-like_dom_sf"/>
</dbReference>
<dbReference type="Gene3D" id="1.10.510.10">
    <property type="entry name" value="Transferase(Phosphotransferase) domain 1"/>
    <property type="match status" value="1"/>
</dbReference>